<dbReference type="PANTHER" id="PTHR37852">
    <property type="entry name" value="YALI0B21208P"/>
    <property type="match status" value="1"/>
</dbReference>
<accession>A0A0F2MH59</accession>
<evidence type="ECO:0000313" key="3">
    <source>
        <dbReference type="Proteomes" id="UP000033710"/>
    </source>
</evidence>
<dbReference type="GeneID" id="27669809"/>
<comment type="caution">
    <text evidence="2">The sequence shown here is derived from an EMBL/GenBank/DDBJ whole genome shotgun (WGS) entry which is preliminary data.</text>
</comment>
<feature type="region of interest" description="Disordered" evidence="1">
    <location>
        <begin position="20"/>
        <end position="48"/>
    </location>
</feature>
<dbReference type="VEuPathDB" id="FungiDB:SPSK_07879"/>
<reference evidence="2 3" key="1">
    <citation type="journal article" date="2014" name="BMC Genomics">
        <title>Comparative genomics of the major fungal agents of human and animal Sporotrichosis: Sporothrix schenckii and Sporothrix brasiliensis.</title>
        <authorList>
            <person name="Teixeira M.M."/>
            <person name="de Almeida L.G."/>
            <person name="Kubitschek-Barreira P."/>
            <person name="Alves F.L."/>
            <person name="Kioshima E.S."/>
            <person name="Abadio A.K."/>
            <person name="Fernandes L."/>
            <person name="Derengowski L.S."/>
            <person name="Ferreira K.S."/>
            <person name="Souza R.C."/>
            <person name="Ruiz J.C."/>
            <person name="de Andrade N.C."/>
            <person name="Paes H.C."/>
            <person name="Nicola A.M."/>
            <person name="Albuquerque P."/>
            <person name="Gerber A.L."/>
            <person name="Martins V.P."/>
            <person name="Peconick L.D."/>
            <person name="Neto A.V."/>
            <person name="Chaucanez C.B."/>
            <person name="Silva P.A."/>
            <person name="Cunha O.L."/>
            <person name="de Oliveira F.F."/>
            <person name="dos Santos T.C."/>
            <person name="Barros A.L."/>
            <person name="Soares M.A."/>
            <person name="de Oliveira L.M."/>
            <person name="Marini M.M."/>
            <person name="Villalobos-Duno H."/>
            <person name="Cunha M.M."/>
            <person name="de Hoog S."/>
            <person name="da Silveira J.F."/>
            <person name="Henrissat B."/>
            <person name="Nino-Vega G.A."/>
            <person name="Cisalpino P.S."/>
            <person name="Mora-Montes H.M."/>
            <person name="Almeida S.R."/>
            <person name="Stajich J.E."/>
            <person name="Lopes-Bezerra L.M."/>
            <person name="Vasconcelos A.T."/>
            <person name="Felipe M.S."/>
        </authorList>
    </citation>
    <scope>NUCLEOTIDE SEQUENCE [LARGE SCALE GENOMIC DNA]</scope>
    <source>
        <strain evidence="2 3">1099-18</strain>
    </source>
</reference>
<dbReference type="EMBL" id="AXCR01000004">
    <property type="protein sequence ID" value="KJR89023.1"/>
    <property type="molecule type" value="Genomic_DNA"/>
</dbReference>
<dbReference type="RefSeq" id="XP_016591699.1">
    <property type="nucleotide sequence ID" value="XM_016734532.1"/>
</dbReference>
<dbReference type="PANTHER" id="PTHR37852:SF1">
    <property type="entry name" value="HIG1 DOMAIN-CONTAINING PROTEIN"/>
    <property type="match status" value="1"/>
</dbReference>
<dbReference type="OrthoDB" id="5584028at2759"/>
<dbReference type="AlphaFoldDB" id="A0A0F2MH59"/>
<dbReference type="Proteomes" id="UP000033710">
    <property type="component" value="Unassembled WGS sequence"/>
</dbReference>
<dbReference type="KEGG" id="ssck:SPSK_07879"/>
<protein>
    <submittedName>
        <fullName evidence="2">Uncharacterized protein</fullName>
    </submittedName>
</protein>
<evidence type="ECO:0000256" key="1">
    <source>
        <dbReference type="SAM" id="MobiDB-lite"/>
    </source>
</evidence>
<sequence length="251" mass="27275">MATPARGGLAIHAMDHLASETTSNNKDSTTTAPIAPPTPTRTRGAAASEAEQEAINEYWCQSRLSLPDVVRIPLATMASFTVGMGLGIAHGSTMAGMRFRAEHAHKLPTSTTGWYLYHKSKNYHVAYGGIREGLRMGAKVSVWTTAMFGIETLFDHYRDTKDVANTVLACVTVAGGFSLWNRFPLATAARTTKTAILVGFAYGSLQDLAGLARGRRISYVDYVQRKLKSRSQPEVPDTPAVLQKDTRVITK</sequence>
<evidence type="ECO:0000313" key="2">
    <source>
        <dbReference type="EMBL" id="KJR89023.1"/>
    </source>
</evidence>
<gene>
    <name evidence="2" type="ORF">SPSK_07879</name>
</gene>
<name>A0A0F2MH59_SPOSC</name>
<proteinExistence type="predicted"/>
<reference evidence="2 3" key="2">
    <citation type="journal article" date="2015" name="Eukaryot. Cell">
        <title>Asexual propagation of a virulent clone complex in a human and feline outbreak of sporotrichosis.</title>
        <authorList>
            <person name="Teixeira Mde M."/>
            <person name="Rodrigues A.M."/>
            <person name="Tsui C.K."/>
            <person name="de Almeida L.G."/>
            <person name="Van Diepeningen A.D."/>
            <person name="van den Ende B.G."/>
            <person name="Fernandes G.F."/>
            <person name="Kano R."/>
            <person name="Hamelin R.C."/>
            <person name="Lopes-Bezerra L.M."/>
            <person name="Vasconcelos A.T."/>
            <person name="de Hoog S."/>
            <person name="de Camargo Z.P."/>
            <person name="Felipe M.S."/>
        </authorList>
    </citation>
    <scope>NUCLEOTIDE SEQUENCE [LARGE SCALE GENOMIC DNA]</scope>
    <source>
        <strain evidence="2 3">1099-18</strain>
    </source>
</reference>
<organism evidence="2 3">
    <name type="scientific">Sporothrix schenckii 1099-18</name>
    <dbReference type="NCBI Taxonomy" id="1397361"/>
    <lineage>
        <taxon>Eukaryota</taxon>
        <taxon>Fungi</taxon>
        <taxon>Dikarya</taxon>
        <taxon>Ascomycota</taxon>
        <taxon>Pezizomycotina</taxon>
        <taxon>Sordariomycetes</taxon>
        <taxon>Sordariomycetidae</taxon>
        <taxon>Ophiostomatales</taxon>
        <taxon>Ophiostomataceae</taxon>
        <taxon>Sporothrix</taxon>
    </lineage>
</organism>